<dbReference type="EMBL" id="MVBO01000009">
    <property type="protein sequence ID" value="OZJ05816.1"/>
    <property type="molecule type" value="Genomic_DNA"/>
</dbReference>
<organism evidence="1 2">
    <name type="scientific">Bifiguratus adelaidae</name>
    <dbReference type="NCBI Taxonomy" id="1938954"/>
    <lineage>
        <taxon>Eukaryota</taxon>
        <taxon>Fungi</taxon>
        <taxon>Fungi incertae sedis</taxon>
        <taxon>Mucoromycota</taxon>
        <taxon>Mucoromycotina</taxon>
        <taxon>Endogonomycetes</taxon>
        <taxon>Endogonales</taxon>
        <taxon>Endogonales incertae sedis</taxon>
        <taxon>Bifiguratus</taxon>
    </lineage>
</organism>
<dbReference type="AlphaFoldDB" id="A0A261Y5C0"/>
<keyword evidence="2" id="KW-1185">Reference proteome</keyword>
<protein>
    <submittedName>
        <fullName evidence="1">Uncharacterized protein</fullName>
    </submittedName>
</protein>
<accession>A0A261Y5C0</accession>
<evidence type="ECO:0000313" key="2">
    <source>
        <dbReference type="Proteomes" id="UP000242875"/>
    </source>
</evidence>
<reference evidence="1 2" key="1">
    <citation type="journal article" date="2017" name="Mycologia">
        <title>Bifiguratus adelaidae, gen. et sp. nov., a new member of Mucoromycotina in endophytic and soil-dwelling habitats.</title>
        <authorList>
            <person name="Torres-Cruz T.J."/>
            <person name="Billingsley Tobias T.L."/>
            <person name="Almatruk M."/>
            <person name="Hesse C."/>
            <person name="Kuske C.R."/>
            <person name="Desiro A."/>
            <person name="Benucci G.M."/>
            <person name="Bonito G."/>
            <person name="Stajich J.E."/>
            <person name="Dunlap C."/>
            <person name="Arnold A.E."/>
            <person name="Porras-Alfaro A."/>
        </authorList>
    </citation>
    <scope>NUCLEOTIDE SEQUENCE [LARGE SCALE GENOMIC DNA]</scope>
    <source>
        <strain evidence="1 2">AZ0501</strain>
    </source>
</reference>
<proteinExistence type="predicted"/>
<evidence type="ECO:0000313" key="1">
    <source>
        <dbReference type="EMBL" id="OZJ05816.1"/>
    </source>
</evidence>
<sequence length="247" mass="26995">MTSSAPPTSTALPNLVTNFATPTPHILPTQTSLTTSFEEIQRELKKVLDLVEKGQTLNGLDILSRITDAVVTNCEQLGLTTDDHPYTPIDREGFWAGINNCWLYALSRTQTNTSEEQQITDAHLYSLRQSVIAWANVLEKFGLVDYEMGWWETDILEVIDNELAAHFHQQAPSMGLGDPNALNGINMASVNGSGLLGMDLAMDTDVDLSQFTSGLEGLPLPSNVDYSLPVDPKLTGNSKVTTKTEQA</sequence>
<gene>
    <name evidence="1" type="ORF">BZG36_00858</name>
</gene>
<dbReference type="Proteomes" id="UP000242875">
    <property type="component" value="Unassembled WGS sequence"/>
</dbReference>
<name>A0A261Y5C0_9FUNG</name>
<dbReference type="OrthoDB" id="5552418at2759"/>
<comment type="caution">
    <text evidence="1">The sequence shown here is derived from an EMBL/GenBank/DDBJ whole genome shotgun (WGS) entry which is preliminary data.</text>
</comment>